<proteinExistence type="predicted"/>
<dbReference type="InterPro" id="IPR036583">
    <property type="entry name" value="23S_rRNA_IVS_sf"/>
</dbReference>
<dbReference type="EMBL" id="QTJU01000002">
    <property type="protein sequence ID" value="RFM28555.1"/>
    <property type="molecule type" value="Genomic_DNA"/>
</dbReference>
<organism evidence="1 2">
    <name type="scientific">Deminuibacter soli</name>
    <dbReference type="NCBI Taxonomy" id="2291815"/>
    <lineage>
        <taxon>Bacteria</taxon>
        <taxon>Pseudomonadati</taxon>
        <taxon>Bacteroidota</taxon>
        <taxon>Chitinophagia</taxon>
        <taxon>Chitinophagales</taxon>
        <taxon>Chitinophagaceae</taxon>
        <taxon>Deminuibacter</taxon>
    </lineage>
</organism>
<sequence length="125" mass="14634">MTEKYLQLNDIDAYKKAFHLSNYVWDVVVNWNGIAQHTVGVQFIRAADSISANIAEGFGRYFKKDKIKFYRYSSGSVKESLDWNEKAKVRNLIEQEQYQYIFTALQQLPEAINRLIKYTDIKLAV</sequence>
<name>A0A3E1NKU3_9BACT</name>
<dbReference type="Proteomes" id="UP000261284">
    <property type="component" value="Unassembled WGS sequence"/>
</dbReference>
<dbReference type="SUPFAM" id="SSF158446">
    <property type="entry name" value="IVS-encoded protein-like"/>
    <property type="match status" value="1"/>
</dbReference>
<evidence type="ECO:0000313" key="2">
    <source>
        <dbReference type="Proteomes" id="UP000261284"/>
    </source>
</evidence>
<dbReference type="RefSeq" id="WP_116846545.1">
    <property type="nucleotide sequence ID" value="NZ_QTJU01000002.1"/>
</dbReference>
<reference evidence="1 2" key="1">
    <citation type="submission" date="2018-08" db="EMBL/GenBank/DDBJ databases">
        <title>Chitinophagaceae sp. K23C18032701, a novel bacterium isolated from forest soil.</title>
        <authorList>
            <person name="Wang C."/>
        </authorList>
    </citation>
    <scope>NUCLEOTIDE SEQUENCE [LARGE SCALE GENOMIC DNA]</scope>
    <source>
        <strain evidence="1 2">K23C18032701</strain>
    </source>
</reference>
<dbReference type="InterPro" id="IPR012657">
    <property type="entry name" value="23S_rRNA-intervening_sequence"/>
</dbReference>
<evidence type="ECO:0000313" key="1">
    <source>
        <dbReference type="EMBL" id="RFM28555.1"/>
    </source>
</evidence>
<dbReference type="Pfam" id="PF05635">
    <property type="entry name" value="23S_rRNA_IVP"/>
    <property type="match status" value="1"/>
</dbReference>
<protein>
    <submittedName>
        <fullName evidence="1">Four helix bundle protein</fullName>
    </submittedName>
</protein>
<gene>
    <name evidence="1" type="ORF">DXN05_07070</name>
</gene>
<dbReference type="AlphaFoldDB" id="A0A3E1NKU3"/>
<dbReference type="PANTHER" id="PTHR38471">
    <property type="entry name" value="FOUR HELIX BUNDLE PROTEIN"/>
    <property type="match status" value="1"/>
</dbReference>
<accession>A0A3E1NKU3</accession>
<dbReference type="PANTHER" id="PTHR38471:SF2">
    <property type="entry name" value="FOUR HELIX BUNDLE PROTEIN"/>
    <property type="match status" value="1"/>
</dbReference>
<dbReference type="Gene3D" id="1.20.1440.60">
    <property type="entry name" value="23S rRNA-intervening sequence"/>
    <property type="match status" value="1"/>
</dbReference>
<dbReference type="NCBIfam" id="TIGR02436">
    <property type="entry name" value="four helix bundle protein"/>
    <property type="match status" value="1"/>
</dbReference>
<dbReference type="OrthoDB" id="9811959at2"/>
<comment type="caution">
    <text evidence="1">The sequence shown here is derived from an EMBL/GenBank/DDBJ whole genome shotgun (WGS) entry which is preliminary data.</text>
</comment>
<keyword evidence="2" id="KW-1185">Reference proteome</keyword>